<protein>
    <submittedName>
        <fullName evidence="2">Glycosyltransferase family 4 protein</fullName>
        <ecNumber evidence="2">2.4.-.-</ecNumber>
    </submittedName>
</protein>
<accession>A0ABT6R7T2</accession>
<evidence type="ECO:0000259" key="1">
    <source>
        <dbReference type="Pfam" id="PF00534"/>
    </source>
</evidence>
<evidence type="ECO:0000313" key="3">
    <source>
        <dbReference type="Proteomes" id="UP001226434"/>
    </source>
</evidence>
<sequence>MNQLPLLYFYTNMPTPYQLDFFDALKEHFNLHVVYFTAREQDRQWNLSTNANGYSVTVLKNNLLAKLIQQKVPSVHYSNSIKQVALESKAEMVIVNGTYWSPNVVLAMKYSKQAGAKVYFWGEPVFPVFNTIKKRAKTFLLGPVKKYTNGLLAIGRRAAEGYMAYDYQQPIINVPYNINHHLFDDSHIDQIKLRALKTLYAPNNEIVLLSSGSLIERKGMDTLIKAVQLLPANIPVKLLIIGEGAEKQALLQLIGPDPRIVLLGFREKDEVPYYFRIADMFVFASRYDGWALVVNEAMSAGNAIICSKSVGAAYDLLRDGENALLCDADDVEGFSKKIQLLLKDDILRTTIRENALTESGFISSEAMALKIVMLYGENR</sequence>
<dbReference type="Proteomes" id="UP001226434">
    <property type="component" value="Unassembled WGS sequence"/>
</dbReference>
<dbReference type="GO" id="GO:0016757">
    <property type="term" value="F:glycosyltransferase activity"/>
    <property type="evidence" value="ECO:0007669"/>
    <property type="project" value="UniProtKB-KW"/>
</dbReference>
<dbReference type="RefSeq" id="WP_282332748.1">
    <property type="nucleotide sequence ID" value="NZ_JASBRG010000001.1"/>
</dbReference>
<dbReference type="PANTHER" id="PTHR12526">
    <property type="entry name" value="GLYCOSYLTRANSFERASE"/>
    <property type="match status" value="1"/>
</dbReference>
<keyword evidence="3" id="KW-1185">Reference proteome</keyword>
<dbReference type="EMBL" id="JASBRG010000001">
    <property type="protein sequence ID" value="MDI3318620.1"/>
    <property type="molecule type" value="Genomic_DNA"/>
</dbReference>
<dbReference type="EC" id="2.4.-.-" evidence="2"/>
<gene>
    <name evidence="2" type="ORF">QJ048_02490</name>
</gene>
<feature type="domain" description="Glycosyl transferase family 1" evidence="1">
    <location>
        <begin position="201"/>
        <end position="355"/>
    </location>
</feature>
<comment type="caution">
    <text evidence="2">The sequence shown here is derived from an EMBL/GenBank/DDBJ whole genome shotgun (WGS) entry which is preliminary data.</text>
</comment>
<dbReference type="Gene3D" id="3.40.50.2000">
    <property type="entry name" value="Glycogen Phosphorylase B"/>
    <property type="match status" value="2"/>
</dbReference>
<keyword evidence="2" id="KW-0328">Glycosyltransferase</keyword>
<dbReference type="Pfam" id="PF00534">
    <property type="entry name" value="Glycos_transf_1"/>
    <property type="match status" value="1"/>
</dbReference>
<dbReference type="PANTHER" id="PTHR12526:SF630">
    <property type="entry name" value="GLYCOSYLTRANSFERASE"/>
    <property type="match status" value="1"/>
</dbReference>
<evidence type="ECO:0000313" key="2">
    <source>
        <dbReference type="EMBL" id="MDI3318620.1"/>
    </source>
</evidence>
<organism evidence="2 3">
    <name type="scientific">Pinibacter soli</name>
    <dbReference type="NCBI Taxonomy" id="3044211"/>
    <lineage>
        <taxon>Bacteria</taxon>
        <taxon>Pseudomonadati</taxon>
        <taxon>Bacteroidota</taxon>
        <taxon>Chitinophagia</taxon>
        <taxon>Chitinophagales</taxon>
        <taxon>Chitinophagaceae</taxon>
        <taxon>Pinibacter</taxon>
    </lineage>
</organism>
<dbReference type="InterPro" id="IPR001296">
    <property type="entry name" value="Glyco_trans_1"/>
</dbReference>
<dbReference type="SUPFAM" id="SSF53756">
    <property type="entry name" value="UDP-Glycosyltransferase/glycogen phosphorylase"/>
    <property type="match status" value="1"/>
</dbReference>
<keyword evidence="2" id="KW-0808">Transferase</keyword>
<dbReference type="CDD" id="cd03801">
    <property type="entry name" value="GT4_PimA-like"/>
    <property type="match status" value="1"/>
</dbReference>
<proteinExistence type="predicted"/>
<reference evidence="2 3" key="1">
    <citation type="submission" date="2023-05" db="EMBL/GenBank/DDBJ databases">
        <title>Genome sequence of Pinibacter sp. MAH-24.</title>
        <authorList>
            <person name="Huq M.A."/>
        </authorList>
    </citation>
    <scope>NUCLEOTIDE SEQUENCE [LARGE SCALE GENOMIC DNA]</scope>
    <source>
        <strain evidence="2 3">MAH-24</strain>
    </source>
</reference>
<name>A0ABT6R7T2_9BACT</name>